<accession>A0A317SWZ3</accession>
<evidence type="ECO:0000313" key="2">
    <source>
        <dbReference type="EMBL" id="PWW78993.1"/>
    </source>
</evidence>
<comment type="caution">
    <text evidence="2">The sequence shown here is derived from an EMBL/GenBank/DDBJ whole genome shotgun (WGS) entry which is preliminary data.</text>
</comment>
<feature type="non-terminal residue" evidence="2">
    <location>
        <position position="1"/>
    </location>
</feature>
<keyword evidence="3" id="KW-1185">Reference proteome</keyword>
<proteinExistence type="predicted"/>
<sequence length="62" mass="6820">VAVLNTHPPAKCPCPDHGYPGTAYPLRVPQSQYPRNRAKLRSNTSPPADSGRSKPLQVRTLR</sequence>
<feature type="region of interest" description="Disordered" evidence="1">
    <location>
        <begin position="1"/>
        <end position="62"/>
    </location>
</feature>
<evidence type="ECO:0000256" key="1">
    <source>
        <dbReference type="SAM" id="MobiDB-lite"/>
    </source>
</evidence>
<dbReference type="Proteomes" id="UP000246991">
    <property type="component" value="Unassembled WGS sequence"/>
</dbReference>
<evidence type="ECO:0000313" key="3">
    <source>
        <dbReference type="Proteomes" id="UP000246991"/>
    </source>
</evidence>
<feature type="non-terminal residue" evidence="2">
    <location>
        <position position="62"/>
    </location>
</feature>
<dbReference type="EMBL" id="PYWC01000011">
    <property type="protein sequence ID" value="PWW78993.1"/>
    <property type="molecule type" value="Genomic_DNA"/>
</dbReference>
<name>A0A317SWZ3_9PEZI</name>
<reference evidence="2 3" key="1">
    <citation type="submission" date="2018-03" db="EMBL/GenBank/DDBJ databases">
        <title>Genomes of Pezizomycetes fungi and the evolution of truffles.</title>
        <authorList>
            <person name="Murat C."/>
            <person name="Payen T."/>
            <person name="Noel B."/>
            <person name="Kuo A."/>
            <person name="Martin F.M."/>
        </authorList>
    </citation>
    <scope>NUCLEOTIDE SEQUENCE [LARGE SCALE GENOMIC DNA]</scope>
    <source>
        <strain evidence="2">091103-1</strain>
    </source>
</reference>
<organism evidence="2 3">
    <name type="scientific">Tuber magnatum</name>
    <name type="common">white Piedmont truffle</name>
    <dbReference type="NCBI Taxonomy" id="42249"/>
    <lineage>
        <taxon>Eukaryota</taxon>
        <taxon>Fungi</taxon>
        <taxon>Dikarya</taxon>
        <taxon>Ascomycota</taxon>
        <taxon>Pezizomycotina</taxon>
        <taxon>Pezizomycetes</taxon>
        <taxon>Pezizales</taxon>
        <taxon>Tuberaceae</taxon>
        <taxon>Tuber</taxon>
    </lineage>
</organism>
<dbReference type="AlphaFoldDB" id="A0A317SWZ3"/>
<gene>
    <name evidence="2" type="ORF">C7212DRAFT_309584</name>
</gene>
<protein>
    <submittedName>
        <fullName evidence="2">Uncharacterized protein</fullName>
    </submittedName>
</protein>